<dbReference type="InterPro" id="IPR004302">
    <property type="entry name" value="Cellulose/chitin-bd_N"/>
</dbReference>
<dbReference type="InterPro" id="IPR029071">
    <property type="entry name" value="Ubiquitin-like_domsf"/>
</dbReference>
<evidence type="ECO:0000256" key="1">
    <source>
        <dbReference type="ARBA" id="ARBA00008430"/>
    </source>
</evidence>
<comment type="similarity">
    <text evidence="1">Belongs to the ubiquitin family.</text>
</comment>
<evidence type="ECO:0000256" key="2">
    <source>
        <dbReference type="ARBA" id="ARBA00022499"/>
    </source>
</evidence>
<dbReference type="InterPro" id="IPR000626">
    <property type="entry name" value="Ubiquitin-like_dom"/>
</dbReference>
<dbReference type="Gene3D" id="2.70.50.50">
    <property type="entry name" value="chitin-binding protein cbp21"/>
    <property type="match status" value="1"/>
</dbReference>
<reference evidence="9" key="1">
    <citation type="journal article" date="2019" name="Viruses">
        <title>Identification of Loci Associated with Enhanced Virulence in Spodoptera litura Nucleopolyhedrovirus Isolates Using Deep Sequencing.</title>
        <authorList>
            <person name="Zwart M.P."/>
            <person name="Ali G."/>
            <person name="Strien E.A.V."/>
            <person name="Schijlen E.G.W.M."/>
            <person name="Wang M."/>
            <person name="Werf W.V."/>
            <person name="Vlak J.M."/>
        </authorList>
    </citation>
    <scope>NUCLEOTIDE SEQUENCE</scope>
    <source>
        <strain evidence="9">G2</strain>
    </source>
</reference>
<dbReference type="Gene3D" id="3.10.20.90">
    <property type="entry name" value="Phosphatidylinositol 3-kinase Catalytic Subunit, Chain A, domain 1"/>
    <property type="match status" value="1"/>
</dbReference>
<dbReference type="SUPFAM" id="SSF54236">
    <property type="entry name" value="Ubiquitin-like"/>
    <property type="match status" value="1"/>
</dbReference>
<keyword evidence="2" id="KW-1017">Isopeptide bond</keyword>
<keyword evidence="3" id="KW-0945">Host-virus interaction</keyword>
<dbReference type="GO" id="GO:0039648">
    <property type="term" value="P:symbiont-mediated perturbation of host ubiquitin-like protein modification"/>
    <property type="evidence" value="ECO:0007669"/>
    <property type="project" value="UniProtKB-KW"/>
</dbReference>
<evidence type="ECO:0000256" key="5">
    <source>
        <dbReference type="ARBA" id="ARBA00022843"/>
    </source>
</evidence>
<dbReference type="PRINTS" id="PR00348">
    <property type="entry name" value="UBIQUITIN"/>
</dbReference>
<evidence type="ECO:0000313" key="9">
    <source>
        <dbReference type="EMBL" id="QHN73882.1"/>
    </source>
</evidence>
<accession>A0A6B9UZZ6</accession>
<evidence type="ECO:0000256" key="3">
    <source>
        <dbReference type="ARBA" id="ARBA00022581"/>
    </source>
</evidence>
<organism evidence="9">
    <name type="scientific">Spodoptera litura multicapsid nucleopolyhedrovirus</name>
    <name type="common">SpltMNPV</name>
    <dbReference type="NCBI Taxonomy" id="46242"/>
    <lineage>
        <taxon>Viruses</taxon>
        <taxon>Viruses incertae sedis</taxon>
        <taxon>Naldaviricetes</taxon>
        <taxon>Lefavirales</taxon>
        <taxon>Baculoviridae</taxon>
        <taxon>Alphabaculovirus</taxon>
        <taxon>Alphabaculovirus spliturae</taxon>
    </lineage>
</organism>
<sequence>MTPNIKSKWNRRIRRIESNMQIFVKTLTGKTITVDVEPSDSVETVKQRIADKEGVPPDQQRLIFAGKQLEDSMTMSDYNIQKESTLHLVLRLRGGRSGDVVKFLSLLAFVATVSCHGYLSYPPARQQLCYADGNFWWPLDGDAIPDRACRDAYRSVYYKYRSNGSSEGEAANSAQYMFQQRQEYAAIAGPDYLYNVRDVVVSGSLCSAGATDRKRVFGDKSGMDLASPHWRRTTLPSNRITIRFCPTVVHEPSYFEVYITKNGYDADGGPLTWNDLEIVDSVEPHELIENNDLEDCDESLVYVLDAILPMRFDPFVLFVRWQRIDVVGEGFYNCADVQYSENILSYCTCNV</sequence>
<dbReference type="InterPro" id="IPR019956">
    <property type="entry name" value="Ubiquitin_dom"/>
</dbReference>
<organismHost>
    <name type="scientific">Lepidoptera</name>
    <name type="common">moths &amp; butterflies</name>
    <dbReference type="NCBI Taxonomy" id="7088"/>
</organismHost>
<evidence type="ECO:0000259" key="8">
    <source>
        <dbReference type="PROSITE" id="PS50053"/>
    </source>
</evidence>
<evidence type="ECO:0000256" key="6">
    <source>
        <dbReference type="ARBA" id="ARBA00022921"/>
    </source>
</evidence>
<dbReference type="PROSITE" id="PS50053">
    <property type="entry name" value="UBIQUITIN_2"/>
    <property type="match status" value="1"/>
</dbReference>
<keyword evidence="7" id="KW-1129">Modulation of host ubiquitin pathway by viral ubl</keyword>
<gene>
    <name evidence="9" type="primary">ORF32</name>
</gene>
<dbReference type="FunFam" id="3.10.20.90:FF:000009">
    <property type="entry name" value="Ubiquitin-60S ribosomal protein"/>
    <property type="match status" value="1"/>
</dbReference>
<keyword evidence="5" id="KW-0832">Ubl conjugation</keyword>
<dbReference type="InterPro" id="IPR019954">
    <property type="entry name" value="Ubiquitin_CS"/>
</dbReference>
<dbReference type="PANTHER" id="PTHR10666">
    <property type="entry name" value="UBIQUITIN"/>
    <property type="match status" value="1"/>
</dbReference>
<dbReference type="EMBL" id="MN342245">
    <property type="protein sequence ID" value="QHN73882.1"/>
    <property type="molecule type" value="Genomic_DNA"/>
</dbReference>
<keyword evidence="4" id="KW-1130">Modulation of host ubiquitin pathway by virus</keyword>
<evidence type="ECO:0000256" key="4">
    <source>
        <dbReference type="ARBA" id="ARBA00022662"/>
    </source>
</evidence>
<dbReference type="Pfam" id="PF00240">
    <property type="entry name" value="ubiquitin"/>
    <property type="match status" value="1"/>
</dbReference>
<dbReference type="CDD" id="cd21178">
    <property type="entry name" value="Fusolin-like"/>
    <property type="match status" value="1"/>
</dbReference>
<dbReference type="InterPro" id="IPR014756">
    <property type="entry name" value="Ig_E-set"/>
</dbReference>
<dbReference type="CDD" id="cd01803">
    <property type="entry name" value="Ubl_ubiquitin"/>
    <property type="match status" value="1"/>
</dbReference>
<proteinExistence type="inferred from homology"/>
<evidence type="ECO:0000256" key="7">
    <source>
        <dbReference type="ARBA" id="ARBA00084114"/>
    </source>
</evidence>
<keyword evidence="6" id="KW-0426">Late protein</keyword>
<dbReference type="Pfam" id="PF03067">
    <property type="entry name" value="LPMO_10"/>
    <property type="match status" value="1"/>
</dbReference>
<name>A0A6B9UZZ6_NPVST</name>
<feature type="domain" description="Ubiquitin-like" evidence="8">
    <location>
        <begin position="20"/>
        <end position="95"/>
    </location>
</feature>
<dbReference type="PROSITE" id="PS00299">
    <property type="entry name" value="UBIQUITIN_1"/>
    <property type="match status" value="1"/>
</dbReference>
<dbReference type="InterPro" id="IPR050158">
    <property type="entry name" value="Ubiquitin_ubiquitin-like"/>
</dbReference>
<dbReference type="SMART" id="SM00213">
    <property type="entry name" value="UBQ"/>
    <property type="match status" value="1"/>
</dbReference>
<protein>
    <submittedName>
        <fullName evidence="9">Ub/gp37</fullName>
    </submittedName>
</protein>
<dbReference type="SUPFAM" id="SSF81296">
    <property type="entry name" value="E set domains"/>
    <property type="match status" value="1"/>
</dbReference>